<keyword evidence="2" id="KW-1185">Reference proteome</keyword>
<name>A0A453H174_AEGTS</name>
<evidence type="ECO:0000313" key="1">
    <source>
        <dbReference type="EnsemblPlants" id="AET4Gv20037800.5"/>
    </source>
</evidence>
<reference evidence="2" key="1">
    <citation type="journal article" date="2014" name="Science">
        <title>Ancient hybridizations among the ancestral genomes of bread wheat.</title>
        <authorList>
            <consortium name="International Wheat Genome Sequencing Consortium,"/>
            <person name="Marcussen T."/>
            <person name="Sandve S.R."/>
            <person name="Heier L."/>
            <person name="Spannagl M."/>
            <person name="Pfeifer M."/>
            <person name="Jakobsen K.S."/>
            <person name="Wulff B.B."/>
            <person name="Steuernagel B."/>
            <person name="Mayer K.F."/>
            <person name="Olsen O.A."/>
        </authorList>
    </citation>
    <scope>NUCLEOTIDE SEQUENCE [LARGE SCALE GENOMIC DNA]</scope>
    <source>
        <strain evidence="2">cv. AL8/78</strain>
    </source>
</reference>
<evidence type="ECO:0000313" key="2">
    <source>
        <dbReference type="Proteomes" id="UP000015105"/>
    </source>
</evidence>
<dbReference type="EnsemblPlants" id="AET4Gv20037800.5">
    <property type="protein sequence ID" value="AET4Gv20037800.5"/>
    <property type="gene ID" value="AET4Gv20037800"/>
</dbReference>
<reference evidence="1" key="4">
    <citation type="submission" date="2019-03" db="UniProtKB">
        <authorList>
            <consortium name="EnsemblPlants"/>
        </authorList>
    </citation>
    <scope>IDENTIFICATION</scope>
</reference>
<reference evidence="1" key="3">
    <citation type="journal article" date="2017" name="Nature">
        <title>Genome sequence of the progenitor of the wheat D genome Aegilops tauschii.</title>
        <authorList>
            <person name="Luo M.C."/>
            <person name="Gu Y.Q."/>
            <person name="Puiu D."/>
            <person name="Wang H."/>
            <person name="Twardziok S.O."/>
            <person name="Deal K.R."/>
            <person name="Huo N."/>
            <person name="Zhu T."/>
            <person name="Wang L."/>
            <person name="Wang Y."/>
            <person name="McGuire P.E."/>
            <person name="Liu S."/>
            <person name="Long H."/>
            <person name="Ramasamy R.K."/>
            <person name="Rodriguez J.C."/>
            <person name="Van S.L."/>
            <person name="Yuan L."/>
            <person name="Wang Z."/>
            <person name="Xia Z."/>
            <person name="Xiao L."/>
            <person name="Anderson O.D."/>
            <person name="Ouyang S."/>
            <person name="Liang Y."/>
            <person name="Zimin A.V."/>
            <person name="Pertea G."/>
            <person name="Qi P."/>
            <person name="Bennetzen J.L."/>
            <person name="Dai X."/>
            <person name="Dawson M.W."/>
            <person name="Muller H.G."/>
            <person name="Kugler K."/>
            <person name="Rivarola-Duarte L."/>
            <person name="Spannagl M."/>
            <person name="Mayer K.F.X."/>
            <person name="Lu F.H."/>
            <person name="Bevan M.W."/>
            <person name="Leroy P."/>
            <person name="Li P."/>
            <person name="You F.M."/>
            <person name="Sun Q."/>
            <person name="Liu Z."/>
            <person name="Lyons E."/>
            <person name="Wicker T."/>
            <person name="Salzberg S.L."/>
            <person name="Devos K.M."/>
            <person name="Dvorak J."/>
        </authorList>
    </citation>
    <scope>NUCLEOTIDE SEQUENCE [LARGE SCALE GENOMIC DNA]</scope>
    <source>
        <strain evidence="1">cv. AL8/78</strain>
    </source>
</reference>
<dbReference type="Proteomes" id="UP000015105">
    <property type="component" value="Chromosome 4D"/>
</dbReference>
<reference evidence="2" key="2">
    <citation type="journal article" date="2017" name="Nat. Plants">
        <title>The Aegilops tauschii genome reveals multiple impacts of transposons.</title>
        <authorList>
            <person name="Zhao G."/>
            <person name="Zou C."/>
            <person name="Li K."/>
            <person name="Wang K."/>
            <person name="Li T."/>
            <person name="Gao L."/>
            <person name="Zhang X."/>
            <person name="Wang H."/>
            <person name="Yang Z."/>
            <person name="Liu X."/>
            <person name="Jiang W."/>
            <person name="Mao L."/>
            <person name="Kong X."/>
            <person name="Jiao Y."/>
            <person name="Jia J."/>
        </authorList>
    </citation>
    <scope>NUCLEOTIDE SEQUENCE [LARGE SCALE GENOMIC DNA]</scope>
    <source>
        <strain evidence="2">cv. AL8/78</strain>
    </source>
</reference>
<proteinExistence type="predicted"/>
<accession>A0A453H174</accession>
<dbReference type="AlphaFoldDB" id="A0A453H174"/>
<sequence length="37" mass="4140">MDEQDDKSTKAELKLCGDIAVKRKNYRGASAFYSEGN</sequence>
<dbReference type="Gramene" id="AET4Gv20037800.5">
    <property type="protein sequence ID" value="AET4Gv20037800.5"/>
    <property type="gene ID" value="AET4Gv20037800"/>
</dbReference>
<protein>
    <submittedName>
        <fullName evidence="1">Uncharacterized protein</fullName>
    </submittedName>
</protein>
<reference evidence="1" key="5">
    <citation type="journal article" date="2021" name="G3 (Bethesda)">
        <title>Aegilops tauschii genome assembly Aet v5.0 features greater sequence contiguity and improved annotation.</title>
        <authorList>
            <person name="Wang L."/>
            <person name="Zhu T."/>
            <person name="Rodriguez J.C."/>
            <person name="Deal K.R."/>
            <person name="Dubcovsky J."/>
            <person name="McGuire P.E."/>
            <person name="Lux T."/>
            <person name="Spannagl M."/>
            <person name="Mayer K.F.X."/>
            <person name="Baldrich P."/>
            <person name="Meyers B.C."/>
            <person name="Huo N."/>
            <person name="Gu Y.Q."/>
            <person name="Zhou H."/>
            <person name="Devos K.M."/>
            <person name="Bennetzen J.L."/>
            <person name="Unver T."/>
            <person name="Budak H."/>
            <person name="Gulick P.J."/>
            <person name="Galiba G."/>
            <person name="Kalapos B."/>
            <person name="Nelson D.R."/>
            <person name="Li P."/>
            <person name="You F.M."/>
            <person name="Luo M.C."/>
            <person name="Dvorak J."/>
        </authorList>
    </citation>
    <scope>NUCLEOTIDE SEQUENCE [LARGE SCALE GENOMIC DNA]</scope>
    <source>
        <strain evidence="1">cv. AL8/78</strain>
    </source>
</reference>
<organism evidence="1 2">
    <name type="scientific">Aegilops tauschii subsp. strangulata</name>
    <name type="common">Goatgrass</name>
    <dbReference type="NCBI Taxonomy" id="200361"/>
    <lineage>
        <taxon>Eukaryota</taxon>
        <taxon>Viridiplantae</taxon>
        <taxon>Streptophyta</taxon>
        <taxon>Embryophyta</taxon>
        <taxon>Tracheophyta</taxon>
        <taxon>Spermatophyta</taxon>
        <taxon>Magnoliopsida</taxon>
        <taxon>Liliopsida</taxon>
        <taxon>Poales</taxon>
        <taxon>Poaceae</taxon>
        <taxon>BOP clade</taxon>
        <taxon>Pooideae</taxon>
        <taxon>Triticodae</taxon>
        <taxon>Triticeae</taxon>
        <taxon>Triticinae</taxon>
        <taxon>Aegilops</taxon>
    </lineage>
</organism>